<evidence type="ECO:0000313" key="4">
    <source>
        <dbReference type="Proteomes" id="UP000179095"/>
    </source>
</evidence>
<dbReference type="InterPro" id="IPR023346">
    <property type="entry name" value="Lysozyme-like_dom_sf"/>
</dbReference>
<dbReference type="GO" id="GO:0008933">
    <property type="term" value="F:peptidoglycan lytic transglycosylase activity"/>
    <property type="evidence" value="ECO:0007669"/>
    <property type="project" value="InterPro"/>
</dbReference>
<dbReference type="Pfam" id="PF01464">
    <property type="entry name" value="SLT"/>
    <property type="match status" value="1"/>
</dbReference>
<dbReference type="EMBL" id="METQ01000048">
    <property type="protein sequence ID" value="OGC08777.1"/>
    <property type="molecule type" value="Genomic_DNA"/>
</dbReference>
<dbReference type="GO" id="GO:0016020">
    <property type="term" value="C:membrane"/>
    <property type="evidence" value="ECO:0007669"/>
    <property type="project" value="InterPro"/>
</dbReference>
<proteinExistence type="inferred from homology"/>
<dbReference type="GO" id="GO:0000270">
    <property type="term" value="P:peptidoglycan metabolic process"/>
    <property type="evidence" value="ECO:0007669"/>
    <property type="project" value="InterPro"/>
</dbReference>
<dbReference type="PANTHER" id="PTHR37423">
    <property type="entry name" value="SOLUBLE LYTIC MUREIN TRANSGLYCOSYLASE-RELATED"/>
    <property type="match status" value="1"/>
</dbReference>
<dbReference type="SUPFAM" id="SSF53955">
    <property type="entry name" value="Lysozyme-like"/>
    <property type="match status" value="1"/>
</dbReference>
<dbReference type="AlphaFoldDB" id="A0A1F4RKR5"/>
<feature type="domain" description="Transglycosylase SLT" evidence="2">
    <location>
        <begin position="139"/>
        <end position="241"/>
    </location>
</feature>
<dbReference type="STRING" id="1802568.A3F86_05365"/>
<evidence type="ECO:0000256" key="1">
    <source>
        <dbReference type="ARBA" id="ARBA00007734"/>
    </source>
</evidence>
<comment type="caution">
    <text evidence="3">The sequence shown here is derived from an EMBL/GenBank/DDBJ whole genome shotgun (WGS) entry which is preliminary data.</text>
</comment>
<gene>
    <name evidence="3" type="ORF">A3F86_05365</name>
</gene>
<dbReference type="PANTHER" id="PTHR37423:SF2">
    <property type="entry name" value="MEMBRANE-BOUND LYTIC MUREIN TRANSGLYCOSYLASE C"/>
    <property type="match status" value="1"/>
</dbReference>
<sequence length="289" mass="31789">MPGIEPLSLCRPGYSPWRGDAAQPDAPEIESPGRVFVETNLTRAERETSLPAYLGRVEWLLREFPAVGCPNETVDQYFIPFLETVSASPEMDAVAETVFRAYLPIDLELAGHQLVSLIVEHLPEPVTGLPVDRQIEFISLVMALIHKESAFNPEAVSAVGAVGLMQIMPSTAGDLEVTYNSELSDLERDLPLSDPRKNLSLGMLNLYHIYIEEGGAPGSESFFSLPMRRALIAYNGGRGFLDGESPGEVQVNHYQRRIMAVAELYQRFYESELSAALSTWSAASSGLVE</sequence>
<dbReference type="Gene3D" id="1.10.530.10">
    <property type="match status" value="1"/>
</dbReference>
<dbReference type="InterPro" id="IPR008258">
    <property type="entry name" value="Transglycosylase_SLT_dom_1"/>
</dbReference>
<comment type="similarity">
    <text evidence="1">Belongs to the transglycosylase Slt family.</text>
</comment>
<dbReference type="CDD" id="cd00254">
    <property type="entry name" value="LT-like"/>
    <property type="match status" value="1"/>
</dbReference>
<dbReference type="PROSITE" id="PS00922">
    <property type="entry name" value="TRANSGLYCOSYLASE"/>
    <property type="match status" value="1"/>
</dbReference>
<evidence type="ECO:0000313" key="3">
    <source>
        <dbReference type="EMBL" id="OGC08777.1"/>
    </source>
</evidence>
<name>A0A1F4RKR5_UNCSA</name>
<organism evidence="3 4">
    <name type="scientific">candidate division WOR-1 bacterium RIFCSPLOWO2_12_FULL_45_9</name>
    <dbReference type="NCBI Taxonomy" id="1802568"/>
    <lineage>
        <taxon>Bacteria</taxon>
        <taxon>Bacillati</taxon>
        <taxon>Saganbacteria</taxon>
    </lineage>
</organism>
<dbReference type="InterPro" id="IPR000189">
    <property type="entry name" value="Transglyc_AS"/>
</dbReference>
<protein>
    <recommendedName>
        <fullName evidence="2">Transglycosylase SLT domain-containing protein</fullName>
    </recommendedName>
</protein>
<reference evidence="3 4" key="1">
    <citation type="journal article" date="2016" name="Nat. Commun.">
        <title>Thousands of microbial genomes shed light on interconnected biogeochemical processes in an aquifer system.</title>
        <authorList>
            <person name="Anantharaman K."/>
            <person name="Brown C.T."/>
            <person name="Hug L.A."/>
            <person name="Sharon I."/>
            <person name="Castelle C.J."/>
            <person name="Probst A.J."/>
            <person name="Thomas B.C."/>
            <person name="Singh A."/>
            <person name="Wilkins M.J."/>
            <person name="Karaoz U."/>
            <person name="Brodie E.L."/>
            <person name="Williams K.H."/>
            <person name="Hubbard S.S."/>
            <person name="Banfield J.F."/>
        </authorList>
    </citation>
    <scope>NUCLEOTIDE SEQUENCE [LARGE SCALE GENOMIC DNA]</scope>
</reference>
<evidence type="ECO:0000259" key="2">
    <source>
        <dbReference type="Pfam" id="PF01464"/>
    </source>
</evidence>
<accession>A0A1F4RKR5</accession>
<dbReference type="Proteomes" id="UP000179095">
    <property type="component" value="Unassembled WGS sequence"/>
</dbReference>